<evidence type="ECO:0000256" key="1">
    <source>
        <dbReference type="ARBA" id="ARBA00004141"/>
    </source>
</evidence>
<keyword evidence="3" id="KW-0106">Calcium</keyword>
<sequence length="524" mass="59622">MQKNLLVGLQSNGLQDGSFNPLPGAMPDMPSPKLTKLGSVGSIDRFTTDPFSDFEEDPLSDDDEDAARLRFERSEGIKKQRSNSETKDVKTAWGEEPQEEEKAAPETIEDDERFRDGDKEFLQKKSQMVVRRNQLDENMPPLRKLARWLVSFIVVFNSLLVGIEAQWGLENLNKDPHMLLRVLDICCNVCFALELALRVTADRKFFVSLVNPSLYWNLLDIFLVTFAWLEEIILLISASESSLDVSVLRLLRMARLLRVARILRVVRFFSDLRVMVNGIKASSRALLWSIVLLSLVTYLFGVTFMQLSRAHLEETGTPGSPLLDYYGTLSRSILTLFMTISGGMLWKEALTPLSEIHWLLDLVFLIYIFCTVFCCLNVMTGIFVEAAQVTKKTDESVVQQELQKERKQWLADVAELFYRVDADSSGDVTKKEFCSQLYTERVQMLFRKLGIVSDGYTPSELWDLLDIAQSGAIVQADFAHAIRQMMGNGRAIDIYRLKKDIRTISRQVGDLNKTMQATFGDSDR</sequence>
<evidence type="ECO:0000256" key="3">
    <source>
        <dbReference type="ARBA" id="ARBA00022837"/>
    </source>
</evidence>
<dbReference type="SUPFAM" id="SSF47473">
    <property type="entry name" value="EF-hand"/>
    <property type="match status" value="1"/>
</dbReference>
<dbReference type="InterPro" id="IPR043203">
    <property type="entry name" value="VGCC_Ca_Na"/>
</dbReference>
<keyword evidence="4 7" id="KW-1133">Transmembrane helix</keyword>
<dbReference type="AlphaFoldDB" id="A0A812P9B5"/>
<dbReference type="GO" id="GO:0001518">
    <property type="term" value="C:voltage-gated sodium channel complex"/>
    <property type="evidence" value="ECO:0007669"/>
    <property type="project" value="TreeGrafter"/>
</dbReference>
<evidence type="ECO:0000313" key="9">
    <source>
        <dbReference type="EMBL" id="CAE7334249.1"/>
    </source>
</evidence>
<dbReference type="InterPro" id="IPR018247">
    <property type="entry name" value="EF_Hand_1_Ca_BS"/>
</dbReference>
<organism evidence="9 10">
    <name type="scientific">Symbiodinium necroappetens</name>
    <dbReference type="NCBI Taxonomy" id="1628268"/>
    <lineage>
        <taxon>Eukaryota</taxon>
        <taxon>Sar</taxon>
        <taxon>Alveolata</taxon>
        <taxon>Dinophyceae</taxon>
        <taxon>Suessiales</taxon>
        <taxon>Symbiodiniaceae</taxon>
        <taxon>Symbiodinium</taxon>
    </lineage>
</organism>
<feature type="transmembrane region" description="Helical" evidence="7">
    <location>
        <begin position="285"/>
        <end position="305"/>
    </location>
</feature>
<evidence type="ECO:0000256" key="7">
    <source>
        <dbReference type="SAM" id="Phobius"/>
    </source>
</evidence>
<dbReference type="Pfam" id="PF00520">
    <property type="entry name" value="Ion_trans"/>
    <property type="match status" value="1"/>
</dbReference>
<feature type="transmembrane region" description="Helical" evidence="7">
    <location>
        <begin position="179"/>
        <end position="197"/>
    </location>
</feature>
<dbReference type="InterPro" id="IPR005821">
    <property type="entry name" value="Ion_trans_dom"/>
</dbReference>
<accession>A0A812P9B5</accession>
<feature type="region of interest" description="Disordered" evidence="6">
    <location>
        <begin position="1"/>
        <end position="116"/>
    </location>
</feature>
<proteinExistence type="predicted"/>
<dbReference type="Gene3D" id="1.10.287.70">
    <property type="match status" value="1"/>
</dbReference>
<gene>
    <name evidence="9" type="primary">CACNA1S</name>
    <name evidence="9" type="ORF">SNEC2469_LOCUS8523</name>
</gene>
<feature type="transmembrane region" description="Helical" evidence="7">
    <location>
        <begin position="232"/>
        <end position="251"/>
    </location>
</feature>
<keyword evidence="10" id="KW-1185">Reference proteome</keyword>
<dbReference type="Gene3D" id="1.20.120.350">
    <property type="entry name" value="Voltage-gated potassium channels. Chain C"/>
    <property type="match status" value="1"/>
</dbReference>
<comment type="subcellular location">
    <subcellularLocation>
        <location evidence="1">Membrane</location>
        <topology evidence="1">Multi-pass membrane protein</topology>
    </subcellularLocation>
</comment>
<evidence type="ECO:0000259" key="8">
    <source>
        <dbReference type="Pfam" id="PF00520"/>
    </source>
</evidence>
<feature type="transmembrane region" description="Helical" evidence="7">
    <location>
        <begin position="209"/>
        <end position="226"/>
    </location>
</feature>
<evidence type="ECO:0000313" key="10">
    <source>
        <dbReference type="Proteomes" id="UP000601435"/>
    </source>
</evidence>
<feature type="transmembrane region" description="Helical" evidence="7">
    <location>
        <begin position="358"/>
        <end position="384"/>
    </location>
</feature>
<dbReference type="InterPro" id="IPR027359">
    <property type="entry name" value="Volt_channel_dom_sf"/>
</dbReference>
<evidence type="ECO:0000256" key="6">
    <source>
        <dbReference type="SAM" id="MobiDB-lite"/>
    </source>
</evidence>
<dbReference type="InterPro" id="IPR011992">
    <property type="entry name" value="EF-hand-dom_pair"/>
</dbReference>
<dbReference type="PANTHER" id="PTHR10037:SF62">
    <property type="entry name" value="SODIUM CHANNEL PROTEIN 60E"/>
    <property type="match status" value="1"/>
</dbReference>
<keyword evidence="5 7" id="KW-0472">Membrane</keyword>
<evidence type="ECO:0000256" key="5">
    <source>
        <dbReference type="ARBA" id="ARBA00023136"/>
    </source>
</evidence>
<protein>
    <submittedName>
        <fullName evidence="9">CACNA1S protein</fullName>
    </submittedName>
</protein>
<feature type="compositionally biased region" description="Basic and acidic residues" evidence="6">
    <location>
        <begin position="66"/>
        <end position="90"/>
    </location>
</feature>
<dbReference type="EMBL" id="CAJNJA010014031">
    <property type="protein sequence ID" value="CAE7334249.1"/>
    <property type="molecule type" value="Genomic_DNA"/>
</dbReference>
<feature type="compositionally biased region" description="Polar residues" evidence="6">
    <location>
        <begin position="1"/>
        <end position="18"/>
    </location>
</feature>
<feature type="domain" description="Ion transport" evidence="8">
    <location>
        <begin position="147"/>
        <end position="392"/>
    </location>
</feature>
<feature type="transmembrane region" description="Helical" evidence="7">
    <location>
        <begin position="148"/>
        <end position="167"/>
    </location>
</feature>
<evidence type="ECO:0000256" key="2">
    <source>
        <dbReference type="ARBA" id="ARBA00022692"/>
    </source>
</evidence>
<dbReference type="PROSITE" id="PS00018">
    <property type="entry name" value="EF_HAND_1"/>
    <property type="match status" value="1"/>
</dbReference>
<dbReference type="PANTHER" id="PTHR10037">
    <property type="entry name" value="VOLTAGE-GATED CATION CHANNEL CALCIUM AND SODIUM"/>
    <property type="match status" value="1"/>
</dbReference>
<dbReference type="OrthoDB" id="428361at2759"/>
<reference evidence="9" key="1">
    <citation type="submission" date="2021-02" db="EMBL/GenBank/DDBJ databases">
        <authorList>
            <person name="Dougan E. K."/>
            <person name="Rhodes N."/>
            <person name="Thang M."/>
            <person name="Chan C."/>
        </authorList>
    </citation>
    <scope>NUCLEOTIDE SEQUENCE</scope>
</reference>
<dbReference type="SUPFAM" id="SSF81324">
    <property type="entry name" value="Voltage-gated potassium channels"/>
    <property type="match status" value="1"/>
</dbReference>
<feature type="compositionally biased region" description="Acidic residues" evidence="6">
    <location>
        <begin position="52"/>
        <end position="65"/>
    </location>
</feature>
<dbReference type="Gene3D" id="1.10.238.10">
    <property type="entry name" value="EF-hand"/>
    <property type="match status" value="1"/>
</dbReference>
<comment type="caution">
    <text evidence="9">The sequence shown here is derived from an EMBL/GenBank/DDBJ whole genome shotgun (WGS) entry which is preliminary data.</text>
</comment>
<name>A0A812P9B5_9DINO</name>
<evidence type="ECO:0000256" key="4">
    <source>
        <dbReference type="ARBA" id="ARBA00022989"/>
    </source>
</evidence>
<dbReference type="GO" id="GO:0005248">
    <property type="term" value="F:voltage-gated sodium channel activity"/>
    <property type="evidence" value="ECO:0007669"/>
    <property type="project" value="TreeGrafter"/>
</dbReference>
<dbReference type="Proteomes" id="UP000601435">
    <property type="component" value="Unassembled WGS sequence"/>
</dbReference>
<keyword evidence="2 7" id="KW-0812">Transmembrane</keyword>